<evidence type="ECO:0000313" key="2">
    <source>
        <dbReference type="Proteomes" id="UP000243525"/>
    </source>
</evidence>
<dbReference type="EMBL" id="QAAD01000027">
    <property type="protein sequence ID" value="PTN05310.1"/>
    <property type="molecule type" value="Genomic_DNA"/>
</dbReference>
<keyword evidence="2" id="KW-1185">Reference proteome</keyword>
<proteinExistence type="predicted"/>
<dbReference type="Proteomes" id="UP000243525">
    <property type="component" value="Unassembled WGS sequence"/>
</dbReference>
<reference evidence="1 2" key="1">
    <citation type="submission" date="2018-04" db="EMBL/GenBank/DDBJ databases">
        <title>Genomic Encyclopedia of Archaeal and Bacterial Type Strains, Phase II (KMG-II): from individual species to whole genera.</title>
        <authorList>
            <person name="Goeker M."/>
        </authorList>
    </citation>
    <scope>NUCLEOTIDE SEQUENCE [LARGE SCALE GENOMIC DNA]</scope>
    <source>
        <strain evidence="1 2">DSM 28823</strain>
    </source>
</reference>
<dbReference type="AlphaFoldDB" id="A0A2T5BXJ0"/>
<gene>
    <name evidence="1" type="ORF">C8N47_12732</name>
</gene>
<comment type="caution">
    <text evidence="1">The sequence shown here is derived from an EMBL/GenBank/DDBJ whole genome shotgun (WGS) entry which is preliminary data.</text>
</comment>
<accession>A0A2T5BXJ0</accession>
<protein>
    <submittedName>
        <fullName evidence="1">Uncharacterized protein</fullName>
    </submittedName>
</protein>
<sequence length="107" mass="12597">MKKCPNCKSEMEENFELCWNCNFSLTENKVLDIKDLNDNKKDINCLRCNTPYIYSGEYKFHEGPRIGILGNIFEVFVNREAFDIYVCPKCGKVEFFIPTDDSEYKLE</sequence>
<dbReference type="RefSeq" id="WP_107823761.1">
    <property type="nucleotide sequence ID" value="NZ_OY782574.1"/>
</dbReference>
<name>A0A2T5BXJ0_9BACT</name>
<evidence type="ECO:0000313" key="1">
    <source>
        <dbReference type="EMBL" id="PTN05310.1"/>
    </source>
</evidence>
<organism evidence="1 2">
    <name type="scientific">Mangrovibacterium marinum</name>
    <dbReference type="NCBI Taxonomy" id="1639118"/>
    <lineage>
        <taxon>Bacteria</taxon>
        <taxon>Pseudomonadati</taxon>
        <taxon>Bacteroidota</taxon>
        <taxon>Bacteroidia</taxon>
        <taxon>Marinilabiliales</taxon>
        <taxon>Prolixibacteraceae</taxon>
        <taxon>Mangrovibacterium</taxon>
    </lineage>
</organism>
<dbReference type="OrthoDB" id="6293663at2"/>